<name>A0ACC1J242_9FUNG</name>
<dbReference type="Proteomes" id="UP001150603">
    <property type="component" value="Unassembled WGS sequence"/>
</dbReference>
<comment type="caution">
    <text evidence="1">The sequence shown here is derived from an EMBL/GenBank/DDBJ whole genome shotgun (WGS) entry which is preliminary data.</text>
</comment>
<sequence>LFEWVGQVAMDSDRLTEKTVDPFINAYSVPQPCTKSDVTVVTVSGLLAPAAIAKFAQLISDQGADFFLCVWGHEDAPVSWNTSEHGYLVSGENMYAQAYRLADQRCITFQACGAWDSFS</sequence>
<feature type="non-terminal residue" evidence="1">
    <location>
        <position position="1"/>
    </location>
</feature>
<keyword evidence="2" id="KW-1185">Reference proteome</keyword>
<organism evidence="1 2">
    <name type="scientific">Linderina macrospora</name>
    <dbReference type="NCBI Taxonomy" id="4868"/>
    <lineage>
        <taxon>Eukaryota</taxon>
        <taxon>Fungi</taxon>
        <taxon>Fungi incertae sedis</taxon>
        <taxon>Zoopagomycota</taxon>
        <taxon>Kickxellomycotina</taxon>
        <taxon>Kickxellomycetes</taxon>
        <taxon>Kickxellales</taxon>
        <taxon>Kickxellaceae</taxon>
        <taxon>Linderina</taxon>
    </lineage>
</organism>
<reference evidence="1" key="1">
    <citation type="submission" date="2022-07" db="EMBL/GenBank/DDBJ databases">
        <title>Phylogenomic reconstructions and comparative analyses of Kickxellomycotina fungi.</title>
        <authorList>
            <person name="Reynolds N.K."/>
            <person name="Stajich J.E."/>
            <person name="Barry K."/>
            <person name="Grigoriev I.V."/>
            <person name="Crous P."/>
            <person name="Smith M.E."/>
        </authorList>
    </citation>
    <scope>NUCLEOTIDE SEQUENCE</scope>
    <source>
        <strain evidence="1">NRRL 5244</strain>
    </source>
</reference>
<proteinExistence type="predicted"/>
<evidence type="ECO:0000313" key="2">
    <source>
        <dbReference type="Proteomes" id="UP001150603"/>
    </source>
</evidence>
<gene>
    <name evidence="1" type="ORF">FBU59_005746</name>
</gene>
<protein>
    <submittedName>
        <fullName evidence="1">Uncharacterized protein</fullName>
    </submittedName>
</protein>
<accession>A0ACC1J242</accession>
<dbReference type="EMBL" id="JANBPW010004712">
    <property type="protein sequence ID" value="KAJ1934289.1"/>
    <property type="molecule type" value="Genomic_DNA"/>
</dbReference>
<evidence type="ECO:0000313" key="1">
    <source>
        <dbReference type="EMBL" id="KAJ1934289.1"/>
    </source>
</evidence>